<reference evidence="1" key="1">
    <citation type="submission" date="2019-08" db="EMBL/GenBank/DDBJ databases">
        <authorList>
            <person name="Kucharzyk K."/>
            <person name="Murdoch R.W."/>
            <person name="Higgins S."/>
            <person name="Loffler F."/>
        </authorList>
    </citation>
    <scope>NUCLEOTIDE SEQUENCE</scope>
</reference>
<proteinExistence type="predicted"/>
<comment type="caution">
    <text evidence="1">The sequence shown here is derived from an EMBL/GenBank/DDBJ whole genome shotgun (WGS) entry which is preliminary data.</text>
</comment>
<evidence type="ECO:0000313" key="1">
    <source>
        <dbReference type="EMBL" id="MPM99085.1"/>
    </source>
</evidence>
<name>A0A645EC74_9ZZZZ</name>
<gene>
    <name evidence="1" type="ORF">SDC9_146275</name>
</gene>
<accession>A0A645EC74</accession>
<dbReference type="AlphaFoldDB" id="A0A645EC74"/>
<sequence>MQPIKPAAQCGNSGNAKAACQNSGVAVKRAAAGDKTDDLLFVQPHGLAGQQVLGGDDDGVGTTGKGVTVLLQ</sequence>
<protein>
    <submittedName>
        <fullName evidence="1">Uncharacterized protein</fullName>
    </submittedName>
</protein>
<organism evidence="1">
    <name type="scientific">bioreactor metagenome</name>
    <dbReference type="NCBI Taxonomy" id="1076179"/>
    <lineage>
        <taxon>unclassified sequences</taxon>
        <taxon>metagenomes</taxon>
        <taxon>ecological metagenomes</taxon>
    </lineage>
</organism>
<dbReference type="EMBL" id="VSSQ01045203">
    <property type="protein sequence ID" value="MPM99085.1"/>
    <property type="molecule type" value="Genomic_DNA"/>
</dbReference>